<dbReference type="InterPro" id="IPR005829">
    <property type="entry name" value="Sugar_transporter_CS"/>
</dbReference>
<dbReference type="Gene3D" id="1.20.1250.20">
    <property type="entry name" value="MFS general substrate transporter like domains"/>
    <property type="match status" value="1"/>
</dbReference>
<accession>A0AA36MDC4</accession>
<proteinExistence type="predicted"/>
<feature type="transmembrane region" description="Helical" evidence="5">
    <location>
        <begin position="93"/>
        <end position="112"/>
    </location>
</feature>
<feature type="transmembrane region" description="Helical" evidence="5">
    <location>
        <begin position="160"/>
        <end position="181"/>
    </location>
</feature>
<dbReference type="GO" id="GO:0016020">
    <property type="term" value="C:membrane"/>
    <property type="evidence" value="ECO:0007669"/>
    <property type="project" value="UniProtKB-SubCell"/>
</dbReference>
<feature type="transmembrane region" description="Helical" evidence="5">
    <location>
        <begin position="187"/>
        <end position="209"/>
    </location>
</feature>
<dbReference type="InterPro" id="IPR005828">
    <property type="entry name" value="MFS_sugar_transport-like"/>
</dbReference>
<keyword evidence="8" id="KW-1185">Reference proteome</keyword>
<dbReference type="PROSITE" id="PS50850">
    <property type="entry name" value="MFS"/>
    <property type="match status" value="1"/>
</dbReference>
<dbReference type="Proteomes" id="UP001176961">
    <property type="component" value="Unassembled WGS sequence"/>
</dbReference>
<dbReference type="PROSITE" id="PS00216">
    <property type="entry name" value="SUGAR_TRANSPORT_1"/>
    <property type="match status" value="1"/>
</dbReference>
<comment type="caution">
    <text evidence="7">The sequence shown here is derived from an EMBL/GenBank/DDBJ whole genome shotgun (WGS) entry which is preliminary data.</text>
</comment>
<dbReference type="EMBL" id="CATQJL010000316">
    <property type="protein sequence ID" value="CAJ0608151.1"/>
    <property type="molecule type" value="Genomic_DNA"/>
</dbReference>
<evidence type="ECO:0000256" key="3">
    <source>
        <dbReference type="ARBA" id="ARBA00022989"/>
    </source>
</evidence>
<evidence type="ECO:0000313" key="8">
    <source>
        <dbReference type="Proteomes" id="UP001176961"/>
    </source>
</evidence>
<dbReference type="InterPro" id="IPR036259">
    <property type="entry name" value="MFS_trans_sf"/>
</dbReference>
<evidence type="ECO:0000256" key="1">
    <source>
        <dbReference type="ARBA" id="ARBA00004141"/>
    </source>
</evidence>
<comment type="subcellular location">
    <subcellularLocation>
        <location evidence="1">Membrane</location>
        <topology evidence="1">Multi-pass membrane protein</topology>
    </subcellularLocation>
</comment>
<dbReference type="PANTHER" id="PTHR23503">
    <property type="entry name" value="SOLUTE CARRIER FAMILY 2"/>
    <property type="match status" value="1"/>
</dbReference>
<dbReference type="PANTHER" id="PTHR23503:SF108">
    <property type="entry name" value="MAJOR FACILITATOR SUPERFAMILY (MFS) PROFILE DOMAIN-CONTAINING PROTEIN"/>
    <property type="match status" value="1"/>
</dbReference>
<feature type="transmembrane region" description="Helical" evidence="5">
    <location>
        <begin position="31"/>
        <end position="50"/>
    </location>
</feature>
<keyword evidence="3 5" id="KW-1133">Transmembrane helix</keyword>
<dbReference type="InterPro" id="IPR020846">
    <property type="entry name" value="MFS_dom"/>
</dbReference>
<evidence type="ECO:0000259" key="6">
    <source>
        <dbReference type="PROSITE" id="PS50850"/>
    </source>
</evidence>
<sequence length="266" mass="29929">MLLEEKDAVTDTSILRSLITVLREPHLRTPFFIGFLSLQMVIGIWSITYLSTDMLDSRFPVYIAQMASLFFILANFIAGMLGMLIIEKFGRRSLMLWLGLFNTISLALFVAFDQLANLYDPLKWGSIVALILFGATYGIGLGAIAYFITSELVSQQYRALVQSMVYAANVIATFAFSFATLPAFTKIGTWSFIPLFIIPSCLALIYLYFNMPETMGREVHEIVEELMARSYRNESKFDVSEHAGTTSLLRQGNDYACPASEIESYI</sequence>
<reference evidence="7" key="1">
    <citation type="submission" date="2023-07" db="EMBL/GenBank/DDBJ databases">
        <authorList>
            <consortium name="CYATHOMIX"/>
        </authorList>
    </citation>
    <scope>NUCLEOTIDE SEQUENCE</scope>
    <source>
        <strain evidence="7">N/A</strain>
    </source>
</reference>
<feature type="domain" description="Major facilitator superfamily (MFS) profile" evidence="6">
    <location>
        <begin position="1"/>
        <end position="215"/>
    </location>
</feature>
<dbReference type="InterPro" id="IPR045263">
    <property type="entry name" value="GLUT"/>
</dbReference>
<dbReference type="SUPFAM" id="SSF103473">
    <property type="entry name" value="MFS general substrate transporter"/>
    <property type="match status" value="1"/>
</dbReference>
<gene>
    <name evidence="7" type="ORF">CYNAS_LOCUS20134</name>
</gene>
<dbReference type="AlphaFoldDB" id="A0AA36MDC4"/>
<evidence type="ECO:0000256" key="5">
    <source>
        <dbReference type="SAM" id="Phobius"/>
    </source>
</evidence>
<evidence type="ECO:0000313" key="7">
    <source>
        <dbReference type="EMBL" id="CAJ0608151.1"/>
    </source>
</evidence>
<evidence type="ECO:0000256" key="4">
    <source>
        <dbReference type="ARBA" id="ARBA00023136"/>
    </source>
</evidence>
<organism evidence="7 8">
    <name type="scientific">Cylicocyclus nassatus</name>
    <name type="common">Nematode worm</name>
    <dbReference type="NCBI Taxonomy" id="53992"/>
    <lineage>
        <taxon>Eukaryota</taxon>
        <taxon>Metazoa</taxon>
        <taxon>Ecdysozoa</taxon>
        <taxon>Nematoda</taxon>
        <taxon>Chromadorea</taxon>
        <taxon>Rhabditida</taxon>
        <taxon>Rhabditina</taxon>
        <taxon>Rhabditomorpha</taxon>
        <taxon>Strongyloidea</taxon>
        <taxon>Strongylidae</taxon>
        <taxon>Cylicocyclus</taxon>
    </lineage>
</organism>
<dbReference type="GO" id="GO:0015149">
    <property type="term" value="F:hexose transmembrane transporter activity"/>
    <property type="evidence" value="ECO:0007669"/>
    <property type="project" value="TreeGrafter"/>
</dbReference>
<evidence type="ECO:0000256" key="2">
    <source>
        <dbReference type="ARBA" id="ARBA00022692"/>
    </source>
</evidence>
<keyword evidence="4 5" id="KW-0472">Membrane</keyword>
<feature type="transmembrane region" description="Helical" evidence="5">
    <location>
        <begin position="62"/>
        <end position="86"/>
    </location>
</feature>
<keyword evidence="2 5" id="KW-0812">Transmembrane</keyword>
<protein>
    <recommendedName>
        <fullName evidence="6">Major facilitator superfamily (MFS) profile domain-containing protein</fullName>
    </recommendedName>
</protein>
<feature type="transmembrane region" description="Helical" evidence="5">
    <location>
        <begin position="124"/>
        <end position="148"/>
    </location>
</feature>
<name>A0AA36MDC4_CYLNA</name>
<dbReference type="Pfam" id="PF00083">
    <property type="entry name" value="Sugar_tr"/>
    <property type="match status" value="1"/>
</dbReference>